<dbReference type="Proteomes" id="UP001447188">
    <property type="component" value="Unassembled WGS sequence"/>
</dbReference>
<dbReference type="PANTHER" id="PTHR42912">
    <property type="entry name" value="METHYLTRANSFERASE"/>
    <property type="match status" value="1"/>
</dbReference>
<reference evidence="1 2" key="1">
    <citation type="submission" date="2024-02" db="EMBL/GenBank/DDBJ databases">
        <title>Discinaceae phylogenomics.</title>
        <authorList>
            <person name="Dirks A.C."/>
            <person name="James T.Y."/>
        </authorList>
    </citation>
    <scope>NUCLEOTIDE SEQUENCE [LARGE SCALE GENOMIC DNA]</scope>
    <source>
        <strain evidence="1 2">ACD0624</strain>
    </source>
</reference>
<dbReference type="EMBL" id="JBBBZM010000114">
    <property type="protein sequence ID" value="KAL0633781.1"/>
    <property type="molecule type" value="Genomic_DNA"/>
</dbReference>
<organism evidence="1 2">
    <name type="scientific">Discina gigas</name>
    <dbReference type="NCBI Taxonomy" id="1032678"/>
    <lineage>
        <taxon>Eukaryota</taxon>
        <taxon>Fungi</taxon>
        <taxon>Dikarya</taxon>
        <taxon>Ascomycota</taxon>
        <taxon>Pezizomycotina</taxon>
        <taxon>Pezizomycetes</taxon>
        <taxon>Pezizales</taxon>
        <taxon>Discinaceae</taxon>
        <taxon>Discina</taxon>
    </lineage>
</organism>
<dbReference type="SUPFAM" id="SSF53335">
    <property type="entry name" value="S-adenosyl-L-methionine-dependent methyltransferases"/>
    <property type="match status" value="1"/>
</dbReference>
<evidence type="ECO:0000313" key="1">
    <source>
        <dbReference type="EMBL" id="KAL0633781.1"/>
    </source>
</evidence>
<proteinExistence type="predicted"/>
<comment type="caution">
    <text evidence="1">The sequence shown here is derived from an EMBL/GenBank/DDBJ whole genome shotgun (WGS) entry which is preliminary data.</text>
</comment>
<dbReference type="InterPro" id="IPR029063">
    <property type="entry name" value="SAM-dependent_MTases_sf"/>
</dbReference>
<dbReference type="PANTHER" id="PTHR42912:SF83">
    <property type="entry name" value="METHYLTRANSFERASE TYPE 11 DOMAIN-CONTAINING PROTEIN"/>
    <property type="match status" value="1"/>
</dbReference>
<evidence type="ECO:0000313" key="2">
    <source>
        <dbReference type="Proteomes" id="UP001447188"/>
    </source>
</evidence>
<dbReference type="Gene3D" id="3.40.50.150">
    <property type="entry name" value="Vaccinia Virus protein VP39"/>
    <property type="match status" value="1"/>
</dbReference>
<keyword evidence="2" id="KW-1185">Reference proteome</keyword>
<dbReference type="InterPro" id="IPR050508">
    <property type="entry name" value="Methyltransf_Superfamily"/>
</dbReference>
<accession>A0ABR3GD71</accession>
<name>A0ABR3GD71_9PEZI</name>
<protein>
    <submittedName>
        <fullName evidence="1">Uncharacterized protein</fullName>
    </submittedName>
</protein>
<sequence>MVDTSAIYQFLVNCLTNTGDIEQHPKYKNISFIVQDAAEPIELPPARKEYDTVIQSMGLCSHRSPVDLLRNLGKVCKKDSGKIILLEHGRSHYEWLNNILDSLAPEHAERWGCWWNRDVEGIVKESGLVVEKVSRYHFGTTYWIEARPAESLAPNS</sequence>
<dbReference type="Pfam" id="PF13489">
    <property type="entry name" value="Methyltransf_23"/>
    <property type="match status" value="1"/>
</dbReference>
<gene>
    <name evidence="1" type="ORF">Q9L58_007320</name>
</gene>